<dbReference type="EMBL" id="BMEY01000013">
    <property type="protein sequence ID" value="GGA81119.1"/>
    <property type="molecule type" value="Genomic_DNA"/>
</dbReference>
<evidence type="ECO:0000313" key="2">
    <source>
        <dbReference type="Proteomes" id="UP000613512"/>
    </source>
</evidence>
<dbReference type="RefSeq" id="WP_188385058.1">
    <property type="nucleotide sequence ID" value="NZ_BMEY01000013.1"/>
</dbReference>
<dbReference type="InterPro" id="IPR025373">
    <property type="entry name" value="DUF4363"/>
</dbReference>
<proteinExistence type="predicted"/>
<evidence type="ECO:0008006" key="3">
    <source>
        <dbReference type="Google" id="ProtNLM"/>
    </source>
</evidence>
<dbReference type="PROSITE" id="PS51257">
    <property type="entry name" value="PROKAR_LIPOPROTEIN"/>
    <property type="match status" value="1"/>
</dbReference>
<reference evidence="1" key="2">
    <citation type="submission" date="2020-09" db="EMBL/GenBank/DDBJ databases">
        <authorList>
            <person name="Sun Q."/>
            <person name="Zhou Y."/>
        </authorList>
    </citation>
    <scope>NUCLEOTIDE SEQUENCE</scope>
    <source>
        <strain evidence="1">CGMCC 1.12408</strain>
    </source>
</reference>
<evidence type="ECO:0000313" key="1">
    <source>
        <dbReference type="EMBL" id="GGA81119.1"/>
    </source>
</evidence>
<keyword evidence="2" id="KW-1185">Reference proteome</keyword>
<gene>
    <name evidence="1" type="ORF">GCM10008025_25590</name>
</gene>
<sequence>MYKRISLFVLLILLLSACNEPIGGKNFFNKVEVLEQEISNDNWKNSQQYLEELHRYFEKNLWKLQLFGDENEYEGIQESMNRLFVTIQEEDRTQALIDLVTIKAHIEEIYSF</sequence>
<dbReference type="Proteomes" id="UP000613512">
    <property type="component" value="Unassembled WGS sequence"/>
</dbReference>
<name>A0A916S2N3_9BACI</name>
<dbReference type="AlphaFoldDB" id="A0A916S2N3"/>
<organism evidence="1 2">
    <name type="scientific">Ornithinibacillus halotolerans</name>
    <dbReference type="NCBI Taxonomy" id="1274357"/>
    <lineage>
        <taxon>Bacteria</taxon>
        <taxon>Bacillati</taxon>
        <taxon>Bacillota</taxon>
        <taxon>Bacilli</taxon>
        <taxon>Bacillales</taxon>
        <taxon>Bacillaceae</taxon>
        <taxon>Ornithinibacillus</taxon>
    </lineage>
</organism>
<dbReference type="Pfam" id="PF14276">
    <property type="entry name" value="DUF4363"/>
    <property type="match status" value="1"/>
</dbReference>
<comment type="caution">
    <text evidence="1">The sequence shown here is derived from an EMBL/GenBank/DDBJ whole genome shotgun (WGS) entry which is preliminary data.</text>
</comment>
<accession>A0A916S2N3</accession>
<reference evidence="1" key="1">
    <citation type="journal article" date="2014" name="Int. J. Syst. Evol. Microbiol.">
        <title>Complete genome sequence of Corynebacterium casei LMG S-19264T (=DSM 44701T), isolated from a smear-ripened cheese.</title>
        <authorList>
            <consortium name="US DOE Joint Genome Institute (JGI-PGF)"/>
            <person name="Walter F."/>
            <person name="Albersmeier A."/>
            <person name="Kalinowski J."/>
            <person name="Ruckert C."/>
        </authorList>
    </citation>
    <scope>NUCLEOTIDE SEQUENCE</scope>
    <source>
        <strain evidence="1">CGMCC 1.12408</strain>
    </source>
</reference>
<protein>
    <recommendedName>
        <fullName evidence="3">DUF4363 family protein</fullName>
    </recommendedName>
</protein>